<keyword evidence="3" id="KW-1185">Reference proteome</keyword>
<protein>
    <submittedName>
        <fullName evidence="2 4">Uncharacterized protein</fullName>
    </submittedName>
</protein>
<feature type="compositionally biased region" description="Low complexity" evidence="1">
    <location>
        <begin position="49"/>
        <end position="62"/>
    </location>
</feature>
<dbReference type="AlphaFoldDB" id="A0A158RB58"/>
<gene>
    <name evidence="2" type="ORF">TCLT_LOCUS2078</name>
</gene>
<dbReference type="Proteomes" id="UP000276776">
    <property type="component" value="Unassembled WGS sequence"/>
</dbReference>
<reference evidence="4" key="1">
    <citation type="submission" date="2016-04" db="UniProtKB">
        <authorList>
            <consortium name="WormBaseParasite"/>
        </authorList>
    </citation>
    <scope>IDENTIFICATION</scope>
</reference>
<feature type="region of interest" description="Disordered" evidence="1">
    <location>
        <begin position="49"/>
        <end position="71"/>
    </location>
</feature>
<organism evidence="4">
    <name type="scientific">Thelazia callipaeda</name>
    <name type="common">Oriental eyeworm</name>
    <name type="synonym">Parasitic nematode</name>
    <dbReference type="NCBI Taxonomy" id="103827"/>
    <lineage>
        <taxon>Eukaryota</taxon>
        <taxon>Metazoa</taxon>
        <taxon>Ecdysozoa</taxon>
        <taxon>Nematoda</taxon>
        <taxon>Chromadorea</taxon>
        <taxon>Rhabditida</taxon>
        <taxon>Spirurina</taxon>
        <taxon>Spiruromorpha</taxon>
        <taxon>Thelazioidea</taxon>
        <taxon>Thelaziidae</taxon>
        <taxon>Thelazia</taxon>
    </lineage>
</organism>
<dbReference type="STRING" id="103827.A0A158RB58"/>
<evidence type="ECO:0000256" key="1">
    <source>
        <dbReference type="SAM" id="MobiDB-lite"/>
    </source>
</evidence>
<evidence type="ECO:0000313" key="4">
    <source>
        <dbReference type="WBParaSite" id="TCLT_0000207701-mRNA-1"/>
    </source>
</evidence>
<accession>A0A158RB58</accession>
<evidence type="ECO:0000313" key="2">
    <source>
        <dbReference type="EMBL" id="VDM97834.1"/>
    </source>
</evidence>
<name>A0A158RB58_THECL</name>
<sequence length="162" mass="18331">MDSYNNANRYLPVSHFRADVEESLLNLYLKYGPCQKILQQRLRLLSSFSSSTRTSTTPTTPSKYQAGSTASDHRNSTYQEFAHANGHNSKGTPYHHQRSVSALPLQEHLQQQQQLSAKKGRHGFYSSSSNTPHLPNNYVYRREGSTLNAGIFYCALNSNNNF</sequence>
<dbReference type="OMA" id="YGCHREN"/>
<reference evidence="2 3" key="2">
    <citation type="submission" date="2018-11" db="EMBL/GenBank/DDBJ databases">
        <authorList>
            <consortium name="Pathogen Informatics"/>
        </authorList>
    </citation>
    <scope>NUCLEOTIDE SEQUENCE [LARGE SCALE GENOMIC DNA]</scope>
</reference>
<proteinExistence type="predicted"/>
<feature type="region of interest" description="Disordered" evidence="1">
    <location>
        <begin position="108"/>
        <end position="130"/>
    </location>
</feature>
<evidence type="ECO:0000313" key="3">
    <source>
        <dbReference type="Proteomes" id="UP000276776"/>
    </source>
</evidence>
<dbReference type="EMBL" id="UYYF01000355">
    <property type="protein sequence ID" value="VDM97834.1"/>
    <property type="molecule type" value="Genomic_DNA"/>
</dbReference>
<dbReference type="WBParaSite" id="TCLT_0000207701-mRNA-1">
    <property type="protein sequence ID" value="TCLT_0000207701-mRNA-1"/>
    <property type="gene ID" value="TCLT_0000207701"/>
</dbReference>